<keyword evidence="1" id="KW-0472">Membrane</keyword>
<evidence type="ECO:0008006" key="4">
    <source>
        <dbReference type="Google" id="ProtNLM"/>
    </source>
</evidence>
<evidence type="ECO:0000256" key="1">
    <source>
        <dbReference type="SAM" id="Phobius"/>
    </source>
</evidence>
<dbReference type="KEGG" id="pprf:DPRO_2888"/>
<sequence>MVYFPPKKHRTRSQKIMRFLTGIGAIALIILIFSQLPYEILREERFRLYGETRTTGIVTQVRTDTGATDNEKFLIDYKYLDQDGIVRYATAPLPKDIWVRFKPGNRLDVLYVRSHPDLSRVGGEIEPQFQLWLRKILQ</sequence>
<keyword evidence="3" id="KW-1185">Reference proteome</keyword>
<proteinExistence type="predicted"/>
<keyword evidence="1" id="KW-1133">Transmembrane helix</keyword>
<evidence type="ECO:0000313" key="2">
    <source>
        <dbReference type="EMBL" id="SOB59798.1"/>
    </source>
</evidence>
<dbReference type="AlphaFoldDB" id="A0A2C8FAJ6"/>
<organism evidence="2 3">
    <name type="scientific">Pseudodesulfovibrio profundus</name>
    <dbReference type="NCBI Taxonomy" id="57320"/>
    <lineage>
        <taxon>Bacteria</taxon>
        <taxon>Pseudomonadati</taxon>
        <taxon>Thermodesulfobacteriota</taxon>
        <taxon>Desulfovibrionia</taxon>
        <taxon>Desulfovibrionales</taxon>
        <taxon>Desulfovibrionaceae</taxon>
    </lineage>
</organism>
<feature type="transmembrane region" description="Helical" evidence="1">
    <location>
        <begin position="16"/>
        <end position="38"/>
    </location>
</feature>
<dbReference type="EMBL" id="LT907975">
    <property type="protein sequence ID" value="SOB59798.1"/>
    <property type="molecule type" value="Genomic_DNA"/>
</dbReference>
<dbReference type="Proteomes" id="UP000219215">
    <property type="component" value="Chromosome DPRO"/>
</dbReference>
<protein>
    <recommendedName>
        <fullName evidence="4">DUF3592 domain-containing protein</fullName>
    </recommendedName>
</protein>
<gene>
    <name evidence="2" type="ORF">DPRO_2888</name>
</gene>
<name>A0A2C8FAJ6_9BACT</name>
<keyword evidence="1" id="KW-0812">Transmembrane</keyword>
<evidence type="ECO:0000313" key="3">
    <source>
        <dbReference type="Proteomes" id="UP000219215"/>
    </source>
</evidence>
<reference evidence="3" key="1">
    <citation type="submission" date="2017-09" db="EMBL/GenBank/DDBJ databases">
        <authorList>
            <person name="Regsiter A."/>
            <person name="William W."/>
        </authorList>
    </citation>
    <scope>NUCLEOTIDE SEQUENCE [LARGE SCALE GENOMIC DNA]</scope>
    <source>
        <strain evidence="3">500-1</strain>
    </source>
</reference>
<accession>A0A2C8FAJ6</accession>
<dbReference type="OrthoDB" id="5458611at2"/>